<accession>A0ACB9RE50</accession>
<organism evidence="1 2">
    <name type="scientific">Melastoma candidum</name>
    <dbReference type="NCBI Taxonomy" id="119954"/>
    <lineage>
        <taxon>Eukaryota</taxon>
        <taxon>Viridiplantae</taxon>
        <taxon>Streptophyta</taxon>
        <taxon>Embryophyta</taxon>
        <taxon>Tracheophyta</taxon>
        <taxon>Spermatophyta</taxon>
        <taxon>Magnoliopsida</taxon>
        <taxon>eudicotyledons</taxon>
        <taxon>Gunneridae</taxon>
        <taxon>Pentapetalae</taxon>
        <taxon>rosids</taxon>
        <taxon>malvids</taxon>
        <taxon>Myrtales</taxon>
        <taxon>Melastomataceae</taxon>
        <taxon>Melastomatoideae</taxon>
        <taxon>Melastomateae</taxon>
        <taxon>Melastoma</taxon>
    </lineage>
</organism>
<keyword evidence="2" id="KW-1185">Reference proteome</keyword>
<reference evidence="2" key="1">
    <citation type="journal article" date="2023" name="Front. Plant Sci.">
        <title>Chromosomal-level genome assembly of Melastoma candidum provides insights into trichome evolution.</title>
        <authorList>
            <person name="Zhong Y."/>
            <person name="Wu W."/>
            <person name="Sun C."/>
            <person name="Zou P."/>
            <person name="Liu Y."/>
            <person name="Dai S."/>
            <person name="Zhou R."/>
        </authorList>
    </citation>
    <scope>NUCLEOTIDE SEQUENCE [LARGE SCALE GENOMIC DNA]</scope>
</reference>
<dbReference type="Proteomes" id="UP001057402">
    <property type="component" value="Chromosome 4"/>
</dbReference>
<dbReference type="EMBL" id="CM042883">
    <property type="protein sequence ID" value="KAI4376712.1"/>
    <property type="molecule type" value="Genomic_DNA"/>
</dbReference>
<name>A0ACB9RE50_9MYRT</name>
<protein>
    <submittedName>
        <fullName evidence="1">Uncharacterized protein</fullName>
    </submittedName>
</protein>
<evidence type="ECO:0000313" key="1">
    <source>
        <dbReference type="EMBL" id="KAI4376712.1"/>
    </source>
</evidence>
<comment type="caution">
    <text evidence="1">The sequence shown here is derived from an EMBL/GenBank/DDBJ whole genome shotgun (WGS) entry which is preliminary data.</text>
</comment>
<gene>
    <name evidence="1" type="ORF">MLD38_014443</name>
</gene>
<proteinExistence type="predicted"/>
<evidence type="ECO:0000313" key="2">
    <source>
        <dbReference type="Proteomes" id="UP001057402"/>
    </source>
</evidence>
<sequence>MAGMLPGVECARRRRIHQGGSGMSYNQQSTAACGWTRRPFFSLYTSSHETHHGSTGAMQKHMGVGGGGRYRDDVNLGGAAREAKERLDMKLRSQLKSQSGRWGYNSGNGQSSTRVAFAPRNLQSEVLGTRKVGGGGSLRMLKWGRMKWRSMEQEECVVCLERFRNGENLANLQCGHRFHSRCLVPWLESNSHCPCCRMDVSLPSPTPSPV</sequence>